<dbReference type="RefSeq" id="WP_386407629.1">
    <property type="nucleotide sequence ID" value="NZ_JBHTJH010000008.1"/>
</dbReference>
<keyword evidence="2" id="KW-1185">Reference proteome</keyword>
<comment type="caution">
    <text evidence="1">The sequence shown here is derived from an EMBL/GenBank/DDBJ whole genome shotgun (WGS) entry which is preliminary data.</text>
</comment>
<accession>A0ABW3CXI9</accession>
<dbReference type="Proteomes" id="UP001596978">
    <property type="component" value="Unassembled WGS sequence"/>
</dbReference>
<protein>
    <recommendedName>
        <fullName evidence="3">CBS domain-containing protein</fullName>
    </recommendedName>
</protein>
<gene>
    <name evidence="1" type="ORF">ACFQ1M_09830</name>
</gene>
<dbReference type="EMBL" id="JBHTJH010000008">
    <property type="protein sequence ID" value="MFD0862506.1"/>
    <property type="molecule type" value="Genomic_DNA"/>
</dbReference>
<name>A0ABW3CXI9_9FLAO</name>
<evidence type="ECO:0008006" key="3">
    <source>
        <dbReference type="Google" id="ProtNLM"/>
    </source>
</evidence>
<proteinExistence type="predicted"/>
<evidence type="ECO:0000313" key="1">
    <source>
        <dbReference type="EMBL" id="MFD0862506.1"/>
    </source>
</evidence>
<evidence type="ECO:0000313" key="2">
    <source>
        <dbReference type="Proteomes" id="UP001596978"/>
    </source>
</evidence>
<organism evidence="1 2">
    <name type="scientific">Sungkyunkwania multivorans</name>
    <dbReference type="NCBI Taxonomy" id="1173618"/>
    <lineage>
        <taxon>Bacteria</taxon>
        <taxon>Pseudomonadati</taxon>
        <taxon>Bacteroidota</taxon>
        <taxon>Flavobacteriia</taxon>
        <taxon>Flavobacteriales</taxon>
        <taxon>Flavobacteriaceae</taxon>
        <taxon>Sungkyunkwania</taxon>
    </lineage>
</organism>
<reference evidence="2" key="1">
    <citation type="journal article" date="2019" name="Int. J. Syst. Evol. Microbiol.">
        <title>The Global Catalogue of Microorganisms (GCM) 10K type strain sequencing project: providing services to taxonomists for standard genome sequencing and annotation.</title>
        <authorList>
            <consortium name="The Broad Institute Genomics Platform"/>
            <consortium name="The Broad Institute Genome Sequencing Center for Infectious Disease"/>
            <person name="Wu L."/>
            <person name="Ma J."/>
        </authorList>
    </citation>
    <scope>NUCLEOTIDE SEQUENCE [LARGE SCALE GENOMIC DNA]</scope>
    <source>
        <strain evidence="2">CCUG 62952</strain>
    </source>
</reference>
<sequence length="54" mass="5806">MSTAAMELGAIRVTTTDLDDIIRSILETGQQSVPKMVINEMITVDAEVLSEGPN</sequence>